<accession>A0ABX1CPY3</accession>
<evidence type="ECO:0000256" key="3">
    <source>
        <dbReference type="ARBA" id="ARBA00022896"/>
    </source>
</evidence>
<feature type="domain" description="Fe2OG dioxygenase" evidence="7">
    <location>
        <begin position="241"/>
        <end position="336"/>
    </location>
</feature>
<keyword evidence="4" id="KW-0223">Dioxygenase</keyword>
<evidence type="ECO:0000256" key="5">
    <source>
        <dbReference type="ARBA" id="ARBA00023002"/>
    </source>
</evidence>
<comment type="cofactor">
    <cofactor evidence="1">
        <name>L-ascorbate</name>
        <dbReference type="ChEBI" id="CHEBI:38290"/>
    </cofactor>
</comment>
<evidence type="ECO:0000313" key="9">
    <source>
        <dbReference type="Proteomes" id="UP000732399"/>
    </source>
</evidence>
<evidence type="ECO:0000259" key="7">
    <source>
        <dbReference type="PROSITE" id="PS51471"/>
    </source>
</evidence>
<keyword evidence="6" id="KW-0408">Iron</keyword>
<protein>
    <submittedName>
        <fullName evidence="8">2OG-Fe(II) oxygenase</fullName>
    </submittedName>
</protein>
<sequence length="365" mass="39993">MLGPGDPVPPFRARTRGNPAYAFDSVAGRHVAVTLIGRLAVPGVAAMVRALREDDGLFDDERASHFVVTADPADLDTLPDRYPGVRTLADDGFAAADAFGCRTGDDLRLATFLLDPGLRVVAVLPVEDADRHAADVHAAMRALLGAAPADGLAPVLVVPHLLEPALCRRFIDYCESQGAEDSGYMKTDPATGRTVLVVDHHHKRRSDCLIEDEELRAALRHRVMRRLVPAIQRAFQFRVSRMERYLIGRYDSATGGHFRPHKDNTTRGTAHRRFAVSINLDADAHEGGDLRFPEFGRRTYRPPTGGAVVFSCSLLHEATPVTAGVRHCILPFLYDEAAAQVRLENARYLDDPALRDQVIASVTAR</sequence>
<evidence type="ECO:0000256" key="6">
    <source>
        <dbReference type="ARBA" id="ARBA00023004"/>
    </source>
</evidence>
<dbReference type="Proteomes" id="UP000732399">
    <property type="component" value="Unassembled WGS sequence"/>
</dbReference>
<comment type="caution">
    <text evidence="8">The sequence shown here is derived from an EMBL/GenBank/DDBJ whole genome shotgun (WGS) entry which is preliminary data.</text>
</comment>
<dbReference type="SMART" id="SM00702">
    <property type="entry name" value="P4Hc"/>
    <property type="match status" value="1"/>
</dbReference>
<evidence type="ECO:0000256" key="2">
    <source>
        <dbReference type="ARBA" id="ARBA00022723"/>
    </source>
</evidence>
<dbReference type="SUPFAM" id="SSF52833">
    <property type="entry name" value="Thioredoxin-like"/>
    <property type="match status" value="1"/>
</dbReference>
<dbReference type="InterPro" id="IPR005123">
    <property type="entry name" value="Oxoglu/Fe-dep_dioxygenase_dom"/>
</dbReference>
<name>A0ABX1CPY3_9SPHN</name>
<evidence type="ECO:0000313" key="8">
    <source>
        <dbReference type="EMBL" id="NJR78427.1"/>
    </source>
</evidence>
<dbReference type="InterPro" id="IPR036249">
    <property type="entry name" value="Thioredoxin-like_sf"/>
</dbReference>
<evidence type="ECO:0000256" key="4">
    <source>
        <dbReference type="ARBA" id="ARBA00022964"/>
    </source>
</evidence>
<dbReference type="EMBL" id="JAAVJH010000004">
    <property type="protein sequence ID" value="NJR78427.1"/>
    <property type="molecule type" value="Genomic_DNA"/>
</dbReference>
<organism evidence="8 9">
    <name type="scientific">Sphingomonas corticis</name>
    <dbReference type="NCBI Taxonomy" id="2722791"/>
    <lineage>
        <taxon>Bacteria</taxon>
        <taxon>Pseudomonadati</taxon>
        <taxon>Pseudomonadota</taxon>
        <taxon>Alphaproteobacteria</taxon>
        <taxon>Sphingomonadales</taxon>
        <taxon>Sphingomonadaceae</taxon>
        <taxon>Sphingomonas</taxon>
    </lineage>
</organism>
<gene>
    <name evidence="8" type="ORF">HBH26_07310</name>
</gene>
<proteinExistence type="predicted"/>
<dbReference type="Gene3D" id="2.60.120.620">
    <property type="entry name" value="q2cbj1_9rhob like domain"/>
    <property type="match status" value="1"/>
</dbReference>
<evidence type="ECO:0000256" key="1">
    <source>
        <dbReference type="ARBA" id="ARBA00001961"/>
    </source>
</evidence>
<keyword evidence="3" id="KW-0847">Vitamin C</keyword>
<dbReference type="InterPro" id="IPR044862">
    <property type="entry name" value="Pro_4_hyd_alph_FE2OG_OXY"/>
</dbReference>
<dbReference type="Pfam" id="PF13640">
    <property type="entry name" value="2OG-FeII_Oxy_3"/>
    <property type="match status" value="1"/>
</dbReference>
<keyword evidence="2" id="KW-0479">Metal-binding</keyword>
<keyword evidence="5" id="KW-0560">Oxidoreductase</keyword>
<dbReference type="PROSITE" id="PS51471">
    <property type="entry name" value="FE2OG_OXY"/>
    <property type="match status" value="1"/>
</dbReference>
<keyword evidence="9" id="KW-1185">Reference proteome</keyword>
<reference evidence="8 9" key="1">
    <citation type="submission" date="2020-03" db="EMBL/GenBank/DDBJ databases">
        <authorList>
            <person name="Wang L."/>
            <person name="He N."/>
            <person name="Li Y."/>
            <person name="Fang Y."/>
            <person name="Zhang F."/>
        </authorList>
    </citation>
    <scope>NUCLEOTIDE SEQUENCE [LARGE SCALE GENOMIC DNA]</scope>
    <source>
        <strain evidence="8 9">36D10-4-7</strain>
    </source>
</reference>
<dbReference type="InterPro" id="IPR006620">
    <property type="entry name" value="Pro_4_hyd_alph"/>
</dbReference>